<evidence type="ECO:0000256" key="1">
    <source>
        <dbReference type="SAM" id="Phobius"/>
    </source>
</evidence>
<organism evidence="2 3">
    <name type="scientific">Faecalibacterium prausnitzii</name>
    <dbReference type="NCBI Taxonomy" id="853"/>
    <lineage>
        <taxon>Bacteria</taxon>
        <taxon>Bacillati</taxon>
        <taxon>Bacillota</taxon>
        <taxon>Clostridia</taxon>
        <taxon>Eubacteriales</taxon>
        <taxon>Oscillospiraceae</taxon>
        <taxon>Faecalibacterium</taxon>
    </lineage>
</organism>
<reference evidence="2" key="1">
    <citation type="submission" date="2021-02" db="EMBL/GenBank/DDBJ databases">
        <title>Infant gut strain persistence is associated with maternal origin, phylogeny, and functional potential including surface adhesion and iron acquisition.</title>
        <authorList>
            <person name="Lou Y.C."/>
        </authorList>
    </citation>
    <scope>NUCLEOTIDE SEQUENCE</scope>
    <source>
        <strain evidence="2">L2_039_000G1_dasL2_039_000G1_maxbin2.maxbin.077</strain>
    </source>
</reference>
<evidence type="ECO:0000313" key="2">
    <source>
        <dbReference type="EMBL" id="MBS6622368.1"/>
    </source>
</evidence>
<proteinExistence type="predicted"/>
<keyword evidence="1" id="KW-1133">Transmembrane helix</keyword>
<accession>A0A9E1GL53</accession>
<dbReference type="EMBL" id="JAGZYH010000033">
    <property type="protein sequence ID" value="MBS6622368.1"/>
    <property type="molecule type" value="Genomic_DNA"/>
</dbReference>
<keyword evidence="1" id="KW-0472">Membrane</keyword>
<sequence>MKFFQVFTMIVMVLATVGVIGESGRGKHVYIALFAAAGVLHLAAWALSMMYF</sequence>
<name>A0A9E1GL53_9FIRM</name>
<evidence type="ECO:0000313" key="3">
    <source>
        <dbReference type="Proteomes" id="UP000811365"/>
    </source>
</evidence>
<gene>
    <name evidence="2" type="ORF">KH315_09455</name>
</gene>
<keyword evidence="1" id="KW-0812">Transmembrane</keyword>
<protein>
    <submittedName>
        <fullName evidence="2">Uncharacterized protein</fullName>
    </submittedName>
</protein>
<dbReference type="Proteomes" id="UP000811365">
    <property type="component" value="Unassembled WGS sequence"/>
</dbReference>
<dbReference type="AlphaFoldDB" id="A0A9E1GL53"/>
<feature type="transmembrane region" description="Helical" evidence="1">
    <location>
        <begin position="31"/>
        <end position="51"/>
    </location>
</feature>
<comment type="caution">
    <text evidence="2">The sequence shown here is derived from an EMBL/GenBank/DDBJ whole genome shotgun (WGS) entry which is preliminary data.</text>
</comment>